<dbReference type="AlphaFoldDB" id="A0A1G9VRB1"/>
<dbReference type="InterPro" id="IPR016747">
    <property type="entry name" value="Phosphotransbutyrylase"/>
</dbReference>
<feature type="transmembrane region" description="Helical" evidence="1">
    <location>
        <begin position="6"/>
        <end position="26"/>
    </location>
</feature>
<evidence type="ECO:0000256" key="1">
    <source>
        <dbReference type="SAM" id="Phobius"/>
    </source>
</evidence>
<dbReference type="EMBL" id="FNHZ01000002">
    <property type="protein sequence ID" value="SDM74754.1"/>
    <property type="molecule type" value="Genomic_DNA"/>
</dbReference>
<dbReference type="OrthoDB" id="291892at2"/>
<reference evidence="4" key="1">
    <citation type="submission" date="2016-10" db="EMBL/GenBank/DDBJ databases">
        <authorList>
            <person name="Varghese N."/>
            <person name="Submissions S."/>
        </authorList>
    </citation>
    <scope>NUCLEOTIDE SEQUENCE [LARGE SCALE GENOMIC DNA]</scope>
    <source>
        <strain evidence="4">M83</strain>
    </source>
</reference>
<feature type="transmembrane region" description="Helical" evidence="1">
    <location>
        <begin position="83"/>
        <end position="101"/>
    </location>
</feature>
<protein>
    <submittedName>
        <fullName evidence="3">VanZ like family protein</fullName>
    </submittedName>
</protein>
<dbReference type="InterPro" id="IPR006976">
    <property type="entry name" value="VanZ-like"/>
</dbReference>
<accession>A0A1G9VRB1</accession>
<dbReference type="NCBIfam" id="NF037970">
    <property type="entry name" value="vanZ_1"/>
    <property type="match status" value="1"/>
</dbReference>
<dbReference type="RefSeq" id="WP_074521246.1">
    <property type="nucleotide sequence ID" value="NZ_FNHZ01000002.1"/>
</dbReference>
<gene>
    <name evidence="3" type="ORF">SAMN05216544_1052</name>
</gene>
<dbReference type="Proteomes" id="UP000187651">
    <property type="component" value="Unassembled WGS sequence"/>
</dbReference>
<keyword evidence="1" id="KW-0812">Transmembrane</keyword>
<keyword evidence="1" id="KW-1133">Transmembrane helix</keyword>
<sequence>MDKFKICGRVLIWLPAIFVAITIFSFSNQNGDESQGLSNKAAEVILTAGDNLGLVEFTDTNTKANMIEDLQVPIRKCAHMGEYAILTMCLFIAFMLDGIAFKWARILSLLITIAWASSDEIHQLFIPGRAGRFLDVCIDTFGALVFLGIVSLIHHHLEKKKEKNIFSELDLK</sequence>
<keyword evidence="1" id="KW-0472">Membrane</keyword>
<dbReference type="PIRSF" id="PIRSF019083">
    <property type="entry name" value="UCP019083_VanZ"/>
    <property type="match status" value="1"/>
</dbReference>
<dbReference type="Pfam" id="PF04892">
    <property type="entry name" value="VanZ"/>
    <property type="match status" value="1"/>
</dbReference>
<feature type="domain" description="VanZ-like" evidence="2">
    <location>
        <begin position="13"/>
        <end position="153"/>
    </location>
</feature>
<evidence type="ECO:0000313" key="4">
    <source>
        <dbReference type="Proteomes" id="UP000187651"/>
    </source>
</evidence>
<keyword evidence="4" id="KW-1185">Reference proteome</keyword>
<evidence type="ECO:0000259" key="2">
    <source>
        <dbReference type="Pfam" id="PF04892"/>
    </source>
</evidence>
<evidence type="ECO:0000313" key="3">
    <source>
        <dbReference type="EMBL" id="SDM74754.1"/>
    </source>
</evidence>
<proteinExistence type="predicted"/>
<feature type="transmembrane region" description="Helical" evidence="1">
    <location>
        <begin position="133"/>
        <end position="153"/>
    </location>
</feature>
<organism evidence="3 4">
    <name type="scientific">Lachnospira pectinoschiza</name>
    <dbReference type="NCBI Taxonomy" id="28052"/>
    <lineage>
        <taxon>Bacteria</taxon>
        <taxon>Bacillati</taxon>
        <taxon>Bacillota</taxon>
        <taxon>Clostridia</taxon>
        <taxon>Lachnospirales</taxon>
        <taxon>Lachnospiraceae</taxon>
        <taxon>Lachnospira</taxon>
    </lineage>
</organism>
<name>A0A1G9VRB1_9FIRM</name>